<dbReference type="InterPro" id="IPR010998">
    <property type="entry name" value="Integrase_recombinase_N"/>
</dbReference>
<dbReference type="SUPFAM" id="SSF56349">
    <property type="entry name" value="DNA breaking-rejoining enzymes"/>
    <property type="match status" value="1"/>
</dbReference>
<sequence>MEASTPMDDSIYMDSFFRTDESIYMDSSVRIVESIYVDSSIRMNPSMDVDASTLPSNNTSMYVDSDSGEPPQIEGMDASSVGFATVNDRFKLRLSYNRVYEIWAAFCQENGIPEFGADHKQLAACLSLVMLRDGSYSKVVMLSSAIAHEYRVRMLPSPTVHETISLLFRGFRNEHPQMRAPKSPITEDILSKMYFHLYRPVNGRDGLRASLVLWRTIWRVSMEYHTLGRFSDIVKLQRKDVIYKSSPSPHLQILFQGGKNDQYSEGSERIVASNINEEICPVKLTLNYFQFLGPSYSGCLVPLCTAKNVPNPVKPVPYSSALSDLKKLLQSLGCDPKLYGEHSGKRGGATAAAAHGATESQLKRLGGWRSDVMPSKYVDLSLSSRISMSQLLQNKNSQ</sequence>
<evidence type="ECO:0000313" key="4">
    <source>
        <dbReference type="Proteomes" id="UP000076858"/>
    </source>
</evidence>
<dbReference type="GO" id="GO:0006310">
    <property type="term" value="P:DNA recombination"/>
    <property type="evidence" value="ECO:0007669"/>
    <property type="project" value="UniProtKB-KW"/>
</dbReference>
<gene>
    <name evidence="3" type="ORF">APZ42_023329</name>
</gene>
<protein>
    <recommendedName>
        <fullName evidence="5">Tyr recombinase domain-containing protein</fullName>
    </recommendedName>
</protein>
<dbReference type="GO" id="GO:0003677">
    <property type="term" value="F:DNA binding"/>
    <property type="evidence" value="ECO:0007669"/>
    <property type="project" value="UniProtKB-KW"/>
</dbReference>
<comment type="caution">
    <text evidence="3">The sequence shown here is derived from an EMBL/GenBank/DDBJ whole genome shotgun (WGS) entry which is preliminary data.</text>
</comment>
<dbReference type="Gene3D" id="1.10.443.10">
    <property type="entry name" value="Intergrase catalytic core"/>
    <property type="match status" value="1"/>
</dbReference>
<dbReference type="InterPro" id="IPR011010">
    <property type="entry name" value="DNA_brk_join_enz"/>
</dbReference>
<evidence type="ECO:0008006" key="5">
    <source>
        <dbReference type="Google" id="ProtNLM"/>
    </source>
</evidence>
<evidence type="ECO:0000256" key="2">
    <source>
        <dbReference type="ARBA" id="ARBA00023172"/>
    </source>
</evidence>
<dbReference type="GO" id="GO:0015074">
    <property type="term" value="P:DNA integration"/>
    <property type="evidence" value="ECO:0007669"/>
    <property type="project" value="InterPro"/>
</dbReference>
<keyword evidence="1" id="KW-0238">DNA-binding</keyword>
<dbReference type="PANTHER" id="PTHR34605">
    <property type="entry name" value="PHAGE_INTEGRASE DOMAIN-CONTAINING PROTEIN"/>
    <property type="match status" value="1"/>
</dbReference>
<keyword evidence="4" id="KW-1185">Reference proteome</keyword>
<dbReference type="Proteomes" id="UP000076858">
    <property type="component" value="Unassembled WGS sequence"/>
</dbReference>
<dbReference type="EMBL" id="LRGB01001482">
    <property type="protein sequence ID" value="KZS11873.1"/>
    <property type="molecule type" value="Genomic_DNA"/>
</dbReference>
<evidence type="ECO:0000313" key="3">
    <source>
        <dbReference type="EMBL" id="KZS11873.1"/>
    </source>
</evidence>
<dbReference type="OrthoDB" id="6334113at2759"/>
<dbReference type="SUPFAM" id="SSF47823">
    <property type="entry name" value="lambda integrase-like, N-terminal domain"/>
    <property type="match status" value="1"/>
</dbReference>
<proteinExistence type="predicted"/>
<dbReference type="AlphaFoldDB" id="A0A164V1H6"/>
<evidence type="ECO:0000256" key="1">
    <source>
        <dbReference type="ARBA" id="ARBA00023125"/>
    </source>
</evidence>
<dbReference type="PANTHER" id="PTHR34605:SF4">
    <property type="entry name" value="DNA ADENINE METHYLTRANSFERASE"/>
    <property type="match status" value="1"/>
</dbReference>
<reference evidence="3 4" key="1">
    <citation type="submission" date="2016-03" db="EMBL/GenBank/DDBJ databases">
        <title>EvidentialGene: Evidence-directed Construction of Genes on Genomes.</title>
        <authorList>
            <person name="Gilbert D.G."/>
            <person name="Choi J.-H."/>
            <person name="Mockaitis K."/>
            <person name="Colbourne J."/>
            <person name="Pfrender M."/>
        </authorList>
    </citation>
    <scope>NUCLEOTIDE SEQUENCE [LARGE SCALE GENOMIC DNA]</scope>
    <source>
        <strain evidence="3 4">Xinb3</strain>
        <tissue evidence="3">Complete organism</tissue>
    </source>
</reference>
<dbReference type="InterPro" id="IPR013762">
    <property type="entry name" value="Integrase-like_cat_sf"/>
</dbReference>
<accession>A0A164V1H6</accession>
<keyword evidence="2" id="KW-0233">DNA recombination</keyword>
<name>A0A164V1H6_9CRUS</name>
<organism evidence="3 4">
    <name type="scientific">Daphnia magna</name>
    <dbReference type="NCBI Taxonomy" id="35525"/>
    <lineage>
        <taxon>Eukaryota</taxon>
        <taxon>Metazoa</taxon>
        <taxon>Ecdysozoa</taxon>
        <taxon>Arthropoda</taxon>
        <taxon>Crustacea</taxon>
        <taxon>Branchiopoda</taxon>
        <taxon>Diplostraca</taxon>
        <taxon>Cladocera</taxon>
        <taxon>Anomopoda</taxon>
        <taxon>Daphniidae</taxon>
        <taxon>Daphnia</taxon>
    </lineage>
</organism>
<dbReference type="Gene3D" id="1.10.150.130">
    <property type="match status" value="1"/>
</dbReference>
<dbReference type="InterPro" id="IPR052925">
    <property type="entry name" value="Phage_Integrase-like_Recomb"/>
</dbReference>